<proteinExistence type="predicted"/>
<accession>A0A8J5WBN6</accession>
<reference evidence="2" key="1">
    <citation type="journal article" date="2021" name="bioRxiv">
        <title>Whole Genome Assembly and Annotation of Northern Wild Rice, Zizania palustris L., Supports a Whole Genome Duplication in the Zizania Genus.</title>
        <authorList>
            <person name="Haas M."/>
            <person name="Kono T."/>
            <person name="Macchietto M."/>
            <person name="Millas R."/>
            <person name="McGilp L."/>
            <person name="Shao M."/>
            <person name="Duquette J."/>
            <person name="Hirsch C.N."/>
            <person name="Kimball J."/>
        </authorList>
    </citation>
    <scope>NUCLEOTIDE SEQUENCE</scope>
    <source>
        <tissue evidence="2">Fresh leaf tissue</tissue>
    </source>
</reference>
<dbReference type="EMBL" id="JAAALK010000082">
    <property type="protein sequence ID" value="KAG8085278.1"/>
    <property type="molecule type" value="Genomic_DNA"/>
</dbReference>
<reference evidence="2" key="2">
    <citation type="submission" date="2021-02" db="EMBL/GenBank/DDBJ databases">
        <authorList>
            <person name="Kimball J.A."/>
            <person name="Haas M.W."/>
            <person name="Macchietto M."/>
            <person name="Kono T."/>
            <person name="Duquette J."/>
            <person name="Shao M."/>
        </authorList>
    </citation>
    <scope>NUCLEOTIDE SEQUENCE</scope>
    <source>
        <tissue evidence="2">Fresh leaf tissue</tissue>
    </source>
</reference>
<comment type="caution">
    <text evidence="2">The sequence shown here is derived from an EMBL/GenBank/DDBJ whole genome shotgun (WGS) entry which is preliminary data.</text>
</comment>
<evidence type="ECO:0000256" key="1">
    <source>
        <dbReference type="SAM" id="MobiDB-lite"/>
    </source>
</evidence>
<name>A0A8J5WBN6_ZIZPA</name>
<gene>
    <name evidence="2" type="ORF">GUJ93_ZPchr0010g8883</name>
</gene>
<organism evidence="2 3">
    <name type="scientific">Zizania palustris</name>
    <name type="common">Northern wild rice</name>
    <dbReference type="NCBI Taxonomy" id="103762"/>
    <lineage>
        <taxon>Eukaryota</taxon>
        <taxon>Viridiplantae</taxon>
        <taxon>Streptophyta</taxon>
        <taxon>Embryophyta</taxon>
        <taxon>Tracheophyta</taxon>
        <taxon>Spermatophyta</taxon>
        <taxon>Magnoliopsida</taxon>
        <taxon>Liliopsida</taxon>
        <taxon>Poales</taxon>
        <taxon>Poaceae</taxon>
        <taxon>BOP clade</taxon>
        <taxon>Oryzoideae</taxon>
        <taxon>Oryzeae</taxon>
        <taxon>Zizaniinae</taxon>
        <taxon>Zizania</taxon>
    </lineage>
</organism>
<protein>
    <submittedName>
        <fullName evidence="2">Uncharacterized protein</fullName>
    </submittedName>
</protein>
<feature type="region of interest" description="Disordered" evidence="1">
    <location>
        <begin position="1"/>
        <end position="24"/>
    </location>
</feature>
<keyword evidence="3" id="KW-1185">Reference proteome</keyword>
<evidence type="ECO:0000313" key="3">
    <source>
        <dbReference type="Proteomes" id="UP000729402"/>
    </source>
</evidence>
<dbReference type="AlphaFoldDB" id="A0A8J5WBN6"/>
<sequence length="81" mass="8211">MPGDVATSPAPAPPSASSPQSHHATSARGLLCHAVAGASAGNVALEFISSFGLQPSDYLNDRRIWGLCAGVVAATFVCRSM</sequence>
<dbReference type="Proteomes" id="UP000729402">
    <property type="component" value="Unassembled WGS sequence"/>
</dbReference>
<evidence type="ECO:0000313" key="2">
    <source>
        <dbReference type="EMBL" id="KAG8085278.1"/>
    </source>
</evidence>